<evidence type="ECO:0000313" key="2">
    <source>
        <dbReference type="Proteomes" id="UP001500795"/>
    </source>
</evidence>
<evidence type="ECO:0000313" key="1">
    <source>
        <dbReference type="EMBL" id="GAA3540126.1"/>
    </source>
</evidence>
<protein>
    <submittedName>
        <fullName evidence="1">WbqC family protein</fullName>
    </submittedName>
</protein>
<organism evidence="1 2">
    <name type="scientific">Zobellella aerophila</name>
    <dbReference type="NCBI Taxonomy" id="870480"/>
    <lineage>
        <taxon>Bacteria</taxon>
        <taxon>Pseudomonadati</taxon>
        <taxon>Pseudomonadota</taxon>
        <taxon>Gammaproteobacteria</taxon>
        <taxon>Aeromonadales</taxon>
        <taxon>Aeromonadaceae</taxon>
        <taxon>Zobellella</taxon>
    </lineage>
</organism>
<name>A0ABP6VW80_9GAMM</name>
<reference evidence="2" key="1">
    <citation type="journal article" date="2019" name="Int. J. Syst. Evol. Microbiol.">
        <title>The Global Catalogue of Microorganisms (GCM) 10K type strain sequencing project: providing services to taxonomists for standard genome sequencing and annotation.</title>
        <authorList>
            <consortium name="The Broad Institute Genomics Platform"/>
            <consortium name="The Broad Institute Genome Sequencing Center for Infectious Disease"/>
            <person name="Wu L."/>
            <person name="Ma J."/>
        </authorList>
    </citation>
    <scope>NUCLEOTIDE SEQUENCE [LARGE SCALE GENOMIC DNA]</scope>
    <source>
        <strain evidence="2">JCM 17110</strain>
    </source>
</reference>
<sequence>MNIVITQSMFFPWVGLLEQIRLADVIVHYDDVQFSKGSFVNRVQLKTSRGMRWMTVPLKKFSLGTEIKNIETSRHHDWQKAHLDLMGESFSGSPFSQDAIELVQSCYQDGNISNIGHLARISMYGLLDYFNLIGNKEFIDVTDLNISGSSSLRVFDIVKMLGGTTYITGHGAASYLNHSLFEENGINVEYMNYQCKHYPQNHGDFTPYVSSLDLIANMGANGIDVICSGTKNWKDFIDERNREI</sequence>
<dbReference type="Pfam" id="PF08889">
    <property type="entry name" value="WbqC"/>
    <property type="match status" value="1"/>
</dbReference>
<dbReference type="Proteomes" id="UP001500795">
    <property type="component" value="Unassembled WGS sequence"/>
</dbReference>
<accession>A0ABP6VW80</accession>
<gene>
    <name evidence="1" type="ORF">GCM10022394_19850</name>
</gene>
<keyword evidence="2" id="KW-1185">Reference proteome</keyword>
<dbReference type="EMBL" id="BAABCX010000002">
    <property type="protein sequence ID" value="GAA3540126.1"/>
    <property type="molecule type" value="Genomic_DNA"/>
</dbReference>
<dbReference type="RefSeq" id="WP_344957451.1">
    <property type="nucleotide sequence ID" value="NZ_BAABCX010000002.1"/>
</dbReference>
<comment type="caution">
    <text evidence="1">The sequence shown here is derived from an EMBL/GenBank/DDBJ whole genome shotgun (WGS) entry which is preliminary data.</text>
</comment>
<dbReference type="InterPro" id="IPR014985">
    <property type="entry name" value="WbqC"/>
</dbReference>
<proteinExistence type="predicted"/>